<keyword evidence="5" id="KW-0007">Acetylation</keyword>
<organism evidence="8 9">
    <name type="scientific">Cairina moschata</name>
    <name type="common">Muscovy duck</name>
    <dbReference type="NCBI Taxonomy" id="8855"/>
    <lineage>
        <taxon>Eukaryota</taxon>
        <taxon>Metazoa</taxon>
        <taxon>Chordata</taxon>
        <taxon>Craniata</taxon>
        <taxon>Vertebrata</taxon>
        <taxon>Euteleostomi</taxon>
        <taxon>Archelosauria</taxon>
        <taxon>Archosauria</taxon>
        <taxon>Dinosauria</taxon>
        <taxon>Saurischia</taxon>
        <taxon>Theropoda</taxon>
        <taxon>Coelurosauria</taxon>
        <taxon>Aves</taxon>
        <taxon>Neognathae</taxon>
        <taxon>Galloanserae</taxon>
        <taxon>Anseriformes</taxon>
        <taxon>Anatidae</taxon>
        <taxon>Anatinae</taxon>
        <taxon>Cairina</taxon>
    </lineage>
</organism>
<sequence length="98" mass="11261">MTEPHHCLGCAASLDLRPCFRTQKRPSGPKYLSIVKPQLEEKEGKTFDVFTAVEFKAQLVAGKNYFIKVKDTGQWNPSCYYLVQVFFIAFFTFQITKS</sequence>
<comment type="similarity">
    <text evidence="2">Belongs to the cystatin family.</text>
</comment>
<evidence type="ECO:0000313" key="8">
    <source>
        <dbReference type="Ensembl" id="ENSCMMP00000021721.1"/>
    </source>
</evidence>
<keyword evidence="4" id="KW-0789">Thiol protease inhibitor</keyword>
<evidence type="ECO:0000256" key="6">
    <source>
        <dbReference type="SAM" id="Phobius"/>
    </source>
</evidence>
<protein>
    <recommendedName>
        <fullName evidence="7">Cystatin domain-containing protein</fullName>
    </recommendedName>
</protein>
<accession>A0A8C3GN26</accession>
<comment type="subcellular location">
    <subcellularLocation>
        <location evidence="1">Cytoplasm</location>
    </subcellularLocation>
</comment>
<dbReference type="Pfam" id="PF00031">
    <property type="entry name" value="Cystatin"/>
    <property type="match status" value="1"/>
</dbReference>
<dbReference type="Ensembl" id="ENSCMMT00000023802.1">
    <property type="protein sequence ID" value="ENSCMMP00000021721.1"/>
    <property type="gene ID" value="ENSCMMG00000013676.1"/>
</dbReference>
<evidence type="ECO:0000256" key="3">
    <source>
        <dbReference type="ARBA" id="ARBA00022490"/>
    </source>
</evidence>
<dbReference type="InterPro" id="IPR001713">
    <property type="entry name" value="Prot_inh_stefin"/>
</dbReference>
<evidence type="ECO:0000256" key="1">
    <source>
        <dbReference type="ARBA" id="ARBA00004496"/>
    </source>
</evidence>
<dbReference type="GO" id="GO:0005829">
    <property type="term" value="C:cytosol"/>
    <property type="evidence" value="ECO:0007669"/>
    <property type="project" value="TreeGrafter"/>
</dbReference>
<evidence type="ECO:0000256" key="4">
    <source>
        <dbReference type="ARBA" id="ARBA00022704"/>
    </source>
</evidence>
<evidence type="ECO:0000259" key="7">
    <source>
        <dbReference type="Pfam" id="PF00031"/>
    </source>
</evidence>
<dbReference type="SUPFAM" id="SSF54403">
    <property type="entry name" value="Cystatin/monellin"/>
    <property type="match status" value="1"/>
</dbReference>
<name>A0A8C3GN26_CAIMO</name>
<evidence type="ECO:0000313" key="9">
    <source>
        <dbReference type="Proteomes" id="UP000694556"/>
    </source>
</evidence>
<keyword evidence="3" id="KW-0963">Cytoplasm</keyword>
<dbReference type="GO" id="GO:0004869">
    <property type="term" value="F:cysteine-type endopeptidase inhibitor activity"/>
    <property type="evidence" value="ECO:0007669"/>
    <property type="project" value="UniProtKB-KW"/>
</dbReference>
<dbReference type="AlphaFoldDB" id="A0A8C3GN26"/>
<feature type="transmembrane region" description="Helical" evidence="6">
    <location>
        <begin position="78"/>
        <end position="96"/>
    </location>
</feature>
<dbReference type="PANTHER" id="PTHR11414">
    <property type="entry name" value="CYSTATIN FAMILY MEMBER"/>
    <property type="match status" value="1"/>
</dbReference>
<keyword evidence="4" id="KW-0646">Protease inhibitor</keyword>
<keyword evidence="6" id="KW-1133">Transmembrane helix</keyword>
<feature type="domain" description="Cystatin" evidence="7">
    <location>
        <begin position="31"/>
        <end position="70"/>
    </location>
</feature>
<evidence type="ECO:0000256" key="5">
    <source>
        <dbReference type="ARBA" id="ARBA00022990"/>
    </source>
</evidence>
<reference evidence="8" key="1">
    <citation type="submission" date="2025-08" db="UniProtKB">
        <authorList>
            <consortium name="Ensembl"/>
        </authorList>
    </citation>
    <scope>IDENTIFICATION</scope>
</reference>
<dbReference type="PANTHER" id="PTHR11414:SF22">
    <property type="entry name" value="CYSTATIN-B"/>
    <property type="match status" value="1"/>
</dbReference>
<evidence type="ECO:0000256" key="2">
    <source>
        <dbReference type="ARBA" id="ARBA00009403"/>
    </source>
</evidence>
<reference evidence="8" key="2">
    <citation type="submission" date="2025-09" db="UniProtKB">
        <authorList>
            <consortium name="Ensembl"/>
        </authorList>
    </citation>
    <scope>IDENTIFICATION</scope>
</reference>
<keyword evidence="6" id="KW-0812">Transmembrane</keyword>
<keyword evidence="9" id="KW-1185">Reference proteome</keyword>
<dbReference type="InterPro" id="IPR046350">
    <property type="entry name" value="Cystatin_sf"/>
</dbReference>
<dbReference type="Proteomes" id="UP000694556">
    <property type="component" value="Unassembled WGS sequence"/>
</dbReference>
<proteinExistence type="inferred from homology"/>
<dbReference type="Gene3D" id="3.10.450.10">
    <property type="match status" value="1"/>
</dbReference>
<dbReference type="PRINTS" id="PR00295">
    <property type="entry name" value="STEFINA"/>
</dbReference>
<dbReference type="InterPro" id="IPR000010">
    <property type="entry name" value="Cystatin_dom"/>
</dbReference>
<keyword evidence="6" id="KW-0472">Membrane</keyword>